<dbReference type="Pfam" id="PF00025">
    <property type="entry name" value="Arf"/>
    <property type="match status" value="1"/>
</dbReference>
<keyword evidence="1 3" id="KW-0547">Nucleotide-binding</keyword>
<evidence type="ECO:0000256" key="1">
    <source>
        <dbReference type="ARBA" id="ARBA00022741"/>
    </source>
</evidence>
<name>A0AAV5WWV4_9BILA</name>
<evidence type="ECO:0000313" key="4">
    <source>
        <dbReference type="EMBL" id="GMT35168.1"/>
    </source>
</evidence>
<dbReference type="Proteomes" id="UP001432322">
    <property type="component" value="Unassembled WGS sequence"/>
</dbReference>
<proteinExistence type="predicted"/>
<dbReference type="InterPro" id="IPR027417">
    <property type="entry name" value="P-loop_NTPase"/>
</dbReference>
<dbReference type="InterPro" id="IPR006689">
    <property type="entry name" value="Small_GTPase_ARF/SAR"/>
</dbReference>
<dbReference type="GO" id="GO:0003924">
    <property type="term" value="F:GTPase activity"/>
    <property type="evidence" value="ECO:0007669"/>
    <property type="project" value="InterPro"/>
</dbReference>
<dbReference type="PANTHER" id="PTHR11711">
    <property type="entry name" value="ADP RIBOSYLATION FACTOR-RELATED"/>
    <property type="match status" value="1"/>
</dbReference>
<dbReference type="GO" id="GO:0005525">
    <property type="term" value="F:GTP binding"/>
    <property type="evidence" value="ECO:0007669"/>
    <property type="project" value="UniProtKB-KW"/>
</dbReference>
<feature type="non-terminal residue" evidence="4">
    <location>
        <position position="110"/>
    </location>
</feature>
<keyword evidence="5" id="KW-1185">Reference proteome</keyword>
<accession>A0AAV5WWV4</accession>
<dbReference type="SUPFAM" id="SSF52540">
    <property type="entry name" value="P-loop containing nucleoside triphosphate hydrolases"/>
    <property type="match status" value="1"/>
</dbReference>
<reference evidence="4" key="1">
    <citation type="submission" date="2023-10" db="EMBL/GenBank/DDBJ databases">
        <title>Genome assembly of Pristionchus species.</title>
        <authorList>
            <person name="Yoshida K."/>
            <person name="Sommer R.J."/>
        </authorList>
    </citation>
    <scope>NUCLEOTIDE SEQUENCE</scope>
    <source>
        <strain evidence="4">RS5133</strain>
    </source>
</reference>
<comment type="caution">
    <text evidence="4">The sequence shown here is derived from an EMBL/GenBank/DDBJ whole genome shotgun (WGS) entry which is preliminary data.</text>
</comment>
<evidence type="ECO:0000256" key="2">
    <source>
        <dbReference type="ARBA" id="ARBA00023134"/>
    </source>
</evidence>
<dbReference type="AlphaFoldDB" id="A0AAV5WWV4"/>
<dbReference type="InterPro" id="IPR024156">
    <property type="entry name" value="Small_GTPase_ARF"/>
</dbReference>
<gene>
    <name evidence="4" type="ORF">PFISCL1PPCAC_26465</name>
</gene>
<organism evidence="4 5">
    <name type="scientific">Pristionchus fissidentatus</name>
    <dbReference type="NCBI Taxonomy" id="1538716"/>
    <lineage>
        <taxon>Eukaryota</taxon>
        <taxon>Metazoa</taxon>
        <taxon>Ecdysozoa</taxon>
        <taxon>Nematoda</taxon>
        <taxon>Chromadorea</taxon>
        <taxon>Rhabditida</taxon>
        <taxon>Rhabditina</taxon>
        <taxon>Diplogasteromorpha</taxon>
        <taxon>Diplogasteroidea</taxon>
        <taxon>Neodiplogasteridae</taxon>
        <taxon>Pristionchus</taxon>
    </lineage>
</organism>
<evidence type="ECO:0000256" key="3">
    <source>
        <dbReference type="PIRSR" id="PIRSR606689-1"/>
    </source>
</evidence>
<dbReference type="Gene3D" id="3.40.50.300">
    <property type="entry name" value="P-loop containing nucleotide triphosphate hydrolases"/>
    <property type="match status" value="1"/>
</dbReference>
<sequence length="110" mass="12737">QLYVRRTDSIIYVIDSANVERMRECKDELDHLFREQCIPAGIPIIIILNKIDLPESMREAEVTERLDLKRHNREFTIVNCCAITGAGLTDFVNRVNGMINENRFVSLKKS</sequence>
<feature type="binding site" evidence="3">
    <location>
        <begin position="49"/>
        <end position="52"/>
    </location>
    <ligand>
        <name>GTP</name>
        <dbReference type="ChEBI" id="CHEBI:37565"/>
    </ligand>
</feature>
<feature type="non-terminal residue" evidence="4">
    <location>
        <position position="1"/>
    </location>
</feature>
<protein>
    <recommendedName>
        <fullName evidence="6">ADP ribosylation factor</fullName>
    </recommendedName>
</protein>
<evidence type="ECO:0008006" key="6">
    <source>
        <dbReference type="Google" id="ProtNLM"/>
    </source>
</evidence>
<keyword evidence="2 3" id="KW-0342">GTP-binding</keyword>
<evidence type="ECO:0000313" key="5">
    <source>
        <dbReference type="Proteomes" id="UP001432322"/>
    </source>
</evidence>
<dbReference type="EMBL" id="BTSY01000007">
    <property type="protein sequence ID" value="GMT35168.1"/>
    <property type="molecule type" value="Genomic_DNA"/>
</dbReference>